<feature type="domain" description="HTH crp-type" evidence="5">
    <location>
        <begin position="131"/>
        <end position="198"/>
    </location>
</feature>
<evidence type="ECO:0000256" key="2">
    <source>
        <dbReference type="ARBA" id="ARBA00023125"/>
    </source>
</evidence>
<evidence type="ECO:0000259" key="5">
    <source>
        <dbReference type="PROSITE" id="PS51063"/>
    </source>
</evidence>
<dbReference type="SMART" id="SM00100">
    <property type="entry name" value="cNMP"/>
    <property type="match status" value="1"/>
</dbReference>
<dbReference type="InterPro" id="IPR050397">
    <property type="entry name" value="Env_Response_Regulators"/>
</dbReference>
<protein>
    <submittedName>
        <fullName evidence="6">Crp/Fnr family transcriptional regulator</fullName>
    </submittedName>
</protein>
<dbReference type="EMBL" id="JAOTEN010000001">
    <property type="protein sequence ID" value="MCU7613503.1"/>
    <property type="molecule type" value="Genomic_DNA"/>
</dbReference>
<evidence type="ECO:0000313" key="6">
    <source>
        <dbReference type="EMBL" id="MCU7613503.1"/>
    </source>
</evidence>
<gene>
    <name evidence="6" type="ORF">N0B16_03555</name>
</gene>
<sequence>MVIQQNHLYSAGAECITYKSGEYIFQEGDSPHFYYQIITGQLKLNAYNEEGKEFILSIVSDGESFAESFIFSGQLYPMDAEALTECTILRLHKNNFLKLLEASPQLYFNVCKGLSYHLHNQYTTLHRNSSPKPADRLLGLLSHLKNSQQEKRAYSFLVPLTRQQLASCTGICVETAIRTIKTLERQNILKIKDRKIYF</sequence>
<dbReference type="Gene3D" id="2.60.120.10">
    <property type="entry name" value="Jelly Rolls"/>
    <property type="match status" value="1"/>
</dbReference>
<dbReference type="InterPro" id="IPR014710">
    <property type="entry name" value="RmlC-like_jellyroll"/>
</dbReference>
<dbReference type="InterPro" id="IPR018490">
    <property type="entry name" value="cNMP-bd_dom_sf"/>
</dbReference>
<name>A0ABT2VU37_9FLAO</name>
<dbReference type="PANTHER" id="PTHR24567:SF26">
    <property type="entry name" value="REGULATORY PROTEIN YEIL"/>
    <property type="match status" value="1"/>
</dbReference>
<keyword evidence="3" id="KW-0804">Transcription</keyword>
<dbReference type="SUPFAM" id="SSF46785">
    <property type="entry name" value="Winged helix' DNA-binding domain"/>
    <property type="match status" value="1"/>
</dbReference>
<dbReference type="PANTHER" id="PTHR24567">
    <property type="entry name" value="CRP FAMILY TRANSCRIPTIONAL REGULATORY PROTEIN"/>
    <property type="match status" value="1"/>
</dbReference>
<dbReference type="RefSeq" id="WP_262989350.1">
    <property type="nucleotide sequence ID" value="NZ_JAOTEN010000001.1"/>
</dbReference>
<organism evidence="6 7">
    <name type="scientific">Chryseobacterium gilvum</name>
    <dbReference type="NCBI Taxonomy" id="2976534"/>
    <lineage>
        <taxon>Bacteria</taxon>
        <taxon>Pseudomonadati</taxon>
        <taxon>Bacteroidota</taxon>
        <taxon>Flavobacteriia</taxon>
        <taxon>Flavobacteriales</taxon>
        <taxon>Weeksellaceae</taxon>
        <taxon>Chryseobacterium group</taxon>
        <taxon>Chryseobacterium</taxon>
    </lineage>
</organism>
<evidence type="ECO:0000259" key="4">
    <source>
        <dbReference type="PROSITE" id="PS50042"/>
    </source>
</evidence>
<comment type="caution">
    <text evidence="6">The sequence shown here is derived from an EMBL/GenBank/DDBJ whole genome shotgun (WGS) entry which is preliminary data.</text>
</comment>
<keyword evidence="2" id="KW-0238">DNA-binding</keyword>
<accession>A0ABT2VU37</accession>
<evidence type="ECO:0000256" key="3">
    <source>
        <dbReference type="ARBA" id="ARBA00023163"/>
    </source>
</evidence>
<dbReference type="InterPro" id="IPR000595">
    <property type="entry name" value="cNMP-bd_dom"/>
</dbReference>
<dbReference type="PROSITE" id="PS50042">
    <property type="entry name" value="CNMP_BINDING_3"/>
    <property type="match status" value="1"/>
</dbReference>
<evidence type="ECO:0000256" key="1">
    <source>
        <dbReference type="ARBA" id="ARBA00023015"/>
    </source>
</evidence>
<keyword evidence="7" id="KW-1185">Reference proteome</keyword>
<dbReference type="SUPFAM" id="SSF51206">
    <property type="entry name" value="cAMP-binding domain-like"/>
    <property type="match status" value="1"/>
</dbReference>
<dbReference type="CDD" id="cd00038">
    <property type="entry name" value="CAP_ED"/>
    <property type="match status" value="1"/>
</dbReference>
<dbReference type="PROSITE" id="PS51063">
    <property type="entry name" value="HTH_CRP_2"/>
    <property type="match status" value="1"/>
</dbReference>
<feature type="domain" description="Cyclic nucleotide-binding" evidence="4">
    <location>
        <begin position="18"/>
        <end position="100"/>
    </location>
</feature>
<dbReference type="Pfam" id="PF00027">
    <property type="entry name" value="cNMP_binding"/>
    <property type="match status" value="1"/>
</dbReference>
<dbReference type="Pfam" id="PF13545">
    <property type="entry name" value="HTH_Crp_2"/>
    <property type="match status" value="1"/>
</dbReference>
<dbReference type="InterPro" id="IPR036390">
    <property type="entry name" value="WH_DNA-bd_sf"/>
</dbReference>
<dbReference type="Proteomes" id="UP001208114">
    <property type="component" value="Unassembled WGS sequence"/>
</dbReference>
<dbReference type="InterPro" id="IPR012318">
    <property type="entry name" value="HTH_CRP"/>
</dbReference>
<keyword evidence="1" id="KW-0805">Transcription regulation</keyword>
<reference evidence="7" key="1">
    <citation type="submission" date="2023-07" db="EMBL/GenBank/DDBJ databases">
        <title>Chryseobacterium sp. GMJ5 Genome sequencing and assembly.</title>
        <authorList>
            <person name="Jung Y."/>
        </authorList>
    </citation>
    <scope>NUCLEOTIDE SEQUENCE [LARGE SCALE GENOMIC DNA]</scope>
    <source>
        <strain evidence="7">GMJ5</strain>
    </source>
</reference>
<proteinExistence type="predicted"/>
<evidence type="ECO:0000313" key="7">
    <source>
        <dbReference type="Proteomes" id="UP001208114"/>
    </source>
</evidence>